<dbReference type="Proteomes" id="UP000320095">
    <property type="component" value="Unassembled WGS sequence"/>
</dbReference>
<name>A0A502DX88_9MYCO</name>
<dbReference type="AlphaFoldDB" id="A0A502DX88"/>
<dbReference type="Pfam" id="PF14081">
    <property type="entry name" value="DUF4262"/>
    <property type="match status" value="1"/>
</dbReference>
<evidence type="ECO:0000313" key="1">
    <source>
        <dbReference type="EMBL" id="TPG29724.1"/>
    </source>
</evidence>
<comment type="caution">
    <text evidence="1">The sequence shown here is derived from an EMBL/GenBank/DDBJ whole genome shotgun (WGS) entry which is preliminary data.</text>
</comment>
<dbReference type="InterPro" id="IPR025358">
    <property type="entry name" value="DUF4262"/>
</dbReference>
<organism evidence="1 2">
    <name type="scientific">Mycolicibacterium hodleri</name>
    <dbReference type="NCBI Taxonomy" id="49897"/>
    <lineage>
        <taxon>Bacteria</taxon>
        <taxon>Bacillati</taxon>
        <taxon>Actinomycetota</taxon>
        <taxon>Actinomycetes</taxon>
        <taxon>Mycobacteriales</taxon>
        <taxon>Mycobacteriaceae</taxon>
        <taxon>Mycolicibacterium</taxon>
    </lineage>
</organism>
<gene>
    <name evidence="1" type="ORF">EAH80_26215</name>
</gene>
<dbReference type="EMBL" id="RCZG01000015">
    <property type="protein sequence ID" value="TPG29724.1"/>
    <property type="molecule type" value="Genomic_DNA"/>
</dbReference>
<proteinExistence type="predicted"/>
<sequence length="155" mass="17336">MCWQCDHPEKTLDDYLTLLRGKILDHGWVVQCVEDKRRPFAYTIGLHYHGLPELLVTGLPPKRARWLLNTFAKRALTGRQSGPGDQVSLPAGTRLELVEVEHPDAHMGMAIAIEGTDLTAVQLVWADGRGRWPWALGFDDGHRSQPVLGARSQHA</sequence>
<evidence type="ECO:0000313" key="2">
    <source>
        <dbReference type="Proteomes" id="UP000320095"/>
    </source>
</evidence>
<reference evidence="1 2" key="1">
    <citation type="journal article" date="2019" name="Environ. Microbiol.">
        <title>Species interactions and distinct microbial communities in high Arctic permafrost affected cryosols are associated with the CH4 and CO2 gas fluxes.</title>
        <authorList>
            <person name="Altshuler I."/>
            <person name="Hamel J."/>
            <person name="Turney S."/>
            <person name="Magnuson E."/>
            <person name="Levesque R."/>
            <person name="Greer C."/>
            <person name="Whyte L.G."/>
        </authorList>
    </citation>
    <scope>NUCLEOTIDE SEQUENCE [LARGE SCALE GENOMIC DNA]</scope>
    <source>
        <strain evidence="1 2">S5.20</strain>
    </source>
</reference>
<dbReference type="OrthoDB" id="511192at2"/>
<accession>A0A502DX88</accession>
<dbReference type="RefSeq" id="WP_140697909.1">
    <property type="nucleotide sequence ID" value="NZ_RCZG01000015.1"/>
</dbReference>
<protein>
    <submittedName>
        <fullName evidence="1">DUF4262 domain-containing protein</fullName>
    </submittedName>
</protein>
<keyword evidence="2" id="KW-1185">Reference proteome</keyword>